<sequence length="156" mass="17691">MKLPLGYSVTKDHNSVCRLHKSIYGLKQASRQWFHTFSQVVLQFGFVQSPSDHSLFTKGSGENLLVLIVYVDDIVLAGKHLEQLAIVKTFLQRHFKLRDLCTLRYFLGFEISRNSTGISLSHRKYALQLLEDTSVLASKLANTPLISPYNLSLHEG</sequence>
<gene>
    <name evidence="2" type="ORF">HRI_003214200</name>
</gene>
<keyword evidence="2" id="KW-0808">Transferase</keyword>
<dbReference type="GO" id="GO:0016301">
    <property type="term" value="F:kinase activity"/>
    <property type="evidence" value="ECO:0007669"/>
    <property type="project" value="UniProtKB-KW"/>
</dbReference>
<comment type="caution">
    <text evidence="2">The sequence shown here is derived from an EMBL/GenBank/DDBJ whole genome shotgun (WGS) entry which is preliminary data.</text>
</comment>
<dbReference type="AlphaFoldDB" id="A0A9W7MCP3"/>
<organism evidence="2 3">
    <name type="scientific">Hibiscus trionum</name>
    <name type="common">Flower of an hour</name>
    <dbReference type="NCBI Taxonomy" id="183268"/>
    <lineage>
        <taxon>Eukaryota</taxon>
        <taxon>Viridiplantae</taxon>
        <taxon>Streptophyta</taxon>
        <taxon>Embryophyta</taxon>
        <taxon>Tracheophyta</taxon>
        <taxon>Spermatophyta</taxon>
        <taxon>Magnoliopsida</taxon>
        <taxon>eudicotyledons</taxon>
        <taxon>Gunneridae</taxon>
        <taxon>Pentapetalae</taxon>
        <taxon>rosids</taxon>
        <taxon>malvids</taxon>
        <taxon>Malvales</taxon>
        <taxon>Malvaceae</taxon>
        <taxon>Malvoideae</taxon>
        <taxon>Hibiscus</taxon>
    </lineage>
</organism>
<proteinExistence type="predicted"/>
<evidence type="ECO:0000313" key="3">
    <source>
        <dbReference type="Proteomes" id="UP001165190"/>
    </source>
</evidence>
<dbReference type="InterPro" id="IPR013103">
    <property type="entry name" value="RVT_2"/>
</dbReference>
<evidence type="ECO:0000313" key="2">
    <source>
        <dbReference type="EMBL" id="GMI95449.1"/>
    </source>
</evidence>
<dbReference type="Pfam" id="PF07727">
    <property type="entry name" value="RVT_2"/>
    <property type="match status" value="1"/>
</dbReference>
<reference evidence="2" key="1">
    <citation type="submission" date="2023-05" db="EMBL/GenBank/DDBJ databases">
        <title>Genome and transcriptome analyses reveal genes involved in the formation of fine ridges on petal epidermal cells in Hibiscus trionum.</title>
        <authorList>
            <person name="Koshimizu S."/>
            <person name="Masuda S."/>
            <person name="Ishii T."/>
            <person name="Shirasu K."/>
            <person name="Hoshino A."/>
            <person name="Arita M."/>
        </authorList>
    </citation>
    <scope>NUCLEOTIDE SEQUENCE</scope>
    <source>
        <strain evidence="2">Hamamatsu line</strain>
    </source>
</reference>
<dbReference type="Proteomes" id="UP001165190">
    <property type="component" value="Unassembled WGS sequence"/>
</dbReference>
<keyword evidence="2" id="KW-0418">Kinase</keyword>
<dbReference type="InterPro" id="IPR043502">
    <property type="entry name" value="DNA/RNA_pol_sf"/>
</dbReference>
<protein>
    <submittedName>
        <fullName evidence="2">Cysteine-rich RLK (RECEPTOR-like protein kinase) 8</fullName>
    </submittedName>
</protein>
<dbReference type="SUPFAM" id="SSF56672">
    <property type="entry name" value="DNA/RNA polymerases"/>
    <property type="match status" value="1"/>
</dbReference>
<keyword evidence="3" id="KW-1185">Reference proteome</keyword>
<dbReference type="OrthoDB" id="413361at2759"/>
<evidence type="ECO:0000259" key="1">
    <source>
        <dbReference type="Pfam" id="PF07727"/>
    </source>
</evidence>
<feature type="domain" description="Reverse transcriptase Ty1/copia-type" evidence="1">
    <location>
        <begin position="1"/>
        <end position="146"/>
    </location>
</feature>
<accession>A0A9W7MCP3</accession>
<name>A0A9W7MCP3_HIBTR</name>
<dbReference type="EMBL" id="BSYR01000027">
    <property type="protein sequence ID" value="GMI95449.1"/>
    <property type="molecule type" value="Genomic_DNA"/>
</dbReference>